<dbReference type="EMBL" id="CP114413">
    <property type="protein sequence ID" value="WAZ26844.1"/>
    <property type="molecule type" value="Genomic_DNA"/>
</dbReference>
<dbReference type="SUPFAM" id="SSF51679">
    <property type="entry name" value="Bacterial luciferase-like"/>
    <property type="match status" value="1"/>
</dbReference>
<evidence type="ECO:0000313" key="2">
    <source>
        <dbReference type="EMBL" id="WAZ26844.1"/>
    </source>
</evidence>
<name>A0ABY7KR66_9ACTN</name>
<gene>
    <name evidence="2" type="ORF">STRCI_008496</name>
</gene>
<evidence type="ECO:0000259" key="1">
    <source>
        <dbReference type="Pfam" id="PF00296"/>
    </source>
</evidence>
<dbReference type="RefSeq" id="WP_269664330.1">
    <property type="nucleotide sequence ID" value="NZ_CP114413.1"/>
</dbReference>
<dbReference type="Proteomes" id="UP001164439">
    <property type="component" value="Chromosome"/>
</dbReference>
<evidence type="ECO:0000313" key="3">
    <source>
        <dbReference type="Proteomes" id="UP001164439"/>
    </source>
</evidence>
<feature type="domain" description="Luciferase-like" evidence="1">
    <location>
        <begin position="2"/>
        <end position="121"/>
    </location>
</feature>
<dbReference type="InterPro" id="IPR036661">
    <property type="entry name" value="Luciferase-like_sf"/>
</dbReference>
<proteinExistence type="predicted"/>
<organism evidence="2 3">
    <name type="scientific">Streptomyces cinnabarinus</name>
    <dbReference type="NCBI Taxonomy" id="67287"/>
    <lineage>
        <taxon>Bacteria</taxon>
        <taxon>Bacillati</taxon>
        <taxon>Actinomycetota</taxon>
        <taxon>Actinomycetes</taxon>
        <taxon>Kitasatosporales</taxon>
        <taxon>Streptomycetaceae</taxon>
        <taxon>Streptomyces</taxon>
    </lineage>
</organism>
<dbReference type="Gene3D" id="3.20.20.30">
    <property type="entry name" value="Luciferase-like domain"/>
    <property type="match status" value="1"/>
</dbReference>
<dbReference type="Pfam" id="PF00296">
    <property type="entry name" value="Bac_luciferase"/>
    <property type="match status" value="1"/>
</dbReference>
<sequence>MPWKGRGAQLDETLDVLKKYWADDVFAHEGPLFTVPETVVGLKPSQRPGAPVLLAAFAPGGLRRIGRRLDGWLPVAMPLPHLLGMWVVICKEAVEAERDPAGLHMALRVNPELTDIRTDAELMPRAGTLGQYIDYARTAAEAGVHELFMDFGQTPATLAERVDLAGRFIEGVRRG</sequence>
<protein>
    <submittedName>
        <fullName evidence="2">LLM class flavin-dependent oxidoreductase</fullName>
    </submittedName>
</protein>
<reference evidence="2" key="1">
    <citation type="submission" date="2022-12" db="EMBL/GenBank/DDBJ databases">
        <authorList>
            <person name="Ruckert C."/>
            <person name="Busche T."/>
            <person name="Kalinowski J."/>
            <person name="Wittmann C."/>
        </authorList>
    </citation>
    <scope>NUCLEOTIDE SEQUENCE</scope>
    <source>
        <strain evidence="2">DSM 40467</strain>
    </source>
</reference>
<keyword evidence="3" id="KW-1185">Reference proteome</keyword>
<accession>A0ABY7KR66</accession>
<dbReference type="InterPro" id="IPR011251">
    <property type="entry name" value="Luciferase-like_dom"/>
</dbReference>